<evidence type="ECO:0000313" key="1">
    <source>
        <dbReference type="EMBL" id="TDK42991.1"/>
    </source>
</evidence>
<proteinExistence type="predicted"/>
<comment type="caution">
    <text evidence="1">The sequence shown here is derived from an EMBL/GenBank/DDBJ whole genome shotgun (WGS) entry which is preliminary data.</text>
</comment>
<reference evidence="1 2" key="1">
    <citation type="submission" date="2019-03" db="EMBL/GenBank/DDBJ databases">
        <title>Ruegeria lutea sp. nov., a novel strain, isolated from marine sediment, the Masan Bay, South Korea.</title>
        <authorList>
            <person name="Kim J."/>
            <person name="Kim D.-Y."/>
            <person name="Lee S.-S."/>
        </authorList>
    </citation>
    <scope>NUCLEOTIDE SEQUENCE [LARGE SCALE GENOMIC DNA]</scope>
    <source>
        <strain evidence="1 2">318-1</strain>
    </source>
</reference>
<name>A0A4R5UV51_9RHOB</name>
<sequence>MTLHFHPYDSVFVASVRAGGPDDCGNPAEHAVSDGGGNPCRHCLRHIPKGAPMLILAARPFPAPQTYTETGPIFLCADSCAPWSGTGVPEILTTAPDYLLKGYGADHRIVYGTGKVVPADQLPAYAARLLQAPRIAYVDVRSSRNNCFQARITERP</sequence>
<organism evidence="1 2">
    <name type="scientific">Antarcticimicrobium luteum</name>
    <dbReference type="NCBI Taxonomy" id="2547397"/>
    <lineage>
        <taxon>Bacteria</taxon>
        <taxon>Pseudomonadati</taxon>
        <taxon>Pseudomonadota</taxon>
        <taxon>Alphaproteobacteria</taxon>
        <taxon>Rhodobacterales</taxon>
        <taxon>Paracoccaceae</taxon>
        <taxon>Antarcticimicrobium</taxon>
    </lineage>
</organism>
<accession>A0A4R5UV51</accession>
<dbReference type="InterPro" id="IPR009593">
    <property type="entry name" value="DUF1203"/>
</dbReference>
<dbReference type="Proteomes" id="UP000295301">
    <property type="component" value="Unassembled WGS sequence"/>
</dbReference>
<dbReference type="OrthoDB" id="118609at2"/>
<dbReference type="EMBL" id="SMUV01000072">
    <property type="protein sequence ID" value="TDK42991.1"/>
    <property type="molecule type" value="Genomic_DNA"/>
</dbReference>
<dbReference type="PIRSF" id="PIRSF034110">
    <property type="entry name" value="DUF1203"/>
    <property type="match status" value="1"/>
</dbReference>
<dbReference type="Pfam" id="PF06718">
    <property type="entry name" value="DUF1203"/>
    <property type="match status" value="1"/>
</dbReference>
<gene>
    <name evidence="1" type="ORF">E1832_17135</name>
</gene>
<keyword evidence="2" id="KW-1185">Reference proteome</keyword>
<evidence type="ECO:0000313" key="2">
    <source>
        <dbReference type="Proteomes" id="UP000295301"/>
    </source>
</evidence>
<protein>
    <submittedName>
        <fullName evidence="1">DUF1203 domain-containing protein</fullName>
    </submittedName>
</protein>
<dbReference type="AlphaFoldDB" id="A0A4R5UV51"/>
<dbReference type="RefSeq" id="WP_133360997.1">
    <property type="nucleotide sequence ID" value="NZ_SMUV01000072.1"/>
</dbReference>